<protein>
    <recommendedName>
        <fullName evidence="2">Conserved oligomeric Golgi complex subunit 5</fullName>
    </recommendedName>
</protein>
<dbReference type="Proteomes" id="UP001202479">
    <property type="component" value="Unassembled WGS sequence"/>
</dbReference>
<dbReference type="RefSeq" id="XP_049182877.1">
    <property type="nucleotide sequence ID" value="XM_049324710.1"/>
</dbReference>
<comment type="subcellular location">
    <subcellularLocation>
        <location evidence="1">Golgi apparatus membrane</location>
        <topology evidence="1">Peripheral membrane protein</topology>
    </subcellularLocation>
</comment>
<evidence type="ECO:0000313" key="8">
    <source>
        <dbReference type="Proteomes" id="UP001202479"/>
    </source>
</evidence>
<proteinExistence type="predicted"/>
<evidence type="ECO:0000256" key="2">
    <source>
        <dbReference type="ARBA" id="ARBA00020974"/>
    </source>
</evidence>
<dbReference type="InterPro" id="IPR019465">
    <property type="entry name" value="Cog5"/>
</dbReference>
<sequence>MTVPVEANKKELEDFEAYLETDFEPNKFANSLLTVSNGYENQELDLSTSLKKLKFDLVELDKRMKSISTSNYESLIRNFTEISQYQKLVEERINPHIQQVNKPFDKIKKEVLDPYDTAVKLNSALRKMHQTLELLRSTSFFIFIFQQLEDLQVSGYDRDIVKICRLHVQLQSLYDESMNEKSEESALSVKLVKNYQATATAKRLALIQESSATISTELSRITNFHSKNTKLYNNLQALFILDQKEFFSTFEKSTVQRQATLGSSQLSKALQSPRNLISILLEVKENASNYFAKLAELLNKWTFFVDNKNLPISNVILQSFKSESLIAMYWQTLSQKLKKNIVATMARGGPIAKNLKVYSQGLQSAVEEKFANASEKDQILDALTIIDYK</sequence>
<accession>A0AAI9X076</accession>
<evidence type="ECO:0000313" key="7">
    <source>
        <dbReference type="EMBL" id="KAI3407132.2"/>
    </source>
</evidence>
<keyword evidence="3" id="KW-0333">Golgi apparatus</keyword>
<evidence type="ECO:0000256" key="3">
    <source>
        <dbReference type="ARBA" id="ARBA00023034"/>
    </source>
</evidence>
<dbReference type="GO" id="GO:0017119">
    <property type="term" value="C:Golgi transport complex"/>
    <property type="evidence" value="ECO:0007669"/>
    <property type="project" value="InterPro"/>
</dbReference>
<dbReference type="GO" id="GO:0000139">
    <property type="term" value="C:Golgi membrane"/>
    <property type="evidence" value="ECO:0007669"/>
    <property type="project" value="UniProtKB-SubCell"/>
</dbReference>
<feature type="domain" description="Conserved oligomeric Golgi complex subunit 5 helical" evidence="6">
    <location>
        <begin position="188"/>
        <end position="370"/>
    </location>
</feature>
<dbReference type="Pfam" id="PF10392">
    <property type="entry name" value="COG5_N"/>
    <property type="match status" value="1"/>
</dbReference>
<keyword evidence="4" id="KW-0472">Membrane</keyword>
<evidence type="ECO:0000259" key="5">
    <source>
        <dbReference type="Pfam" id="PF10392"/>
    </source>
</evidence>
<dbReference type="PANTHER" id="PTHR13228:SF3">
    <property type="entry name" value="CONSERVED OLIGOMERIC GOLGI COMPLEX SUBUNIT 5"/>
    <property type="match status" value="1"/>
</dbReference>
<evidence type="ECO:0000259" key="6">
    <source>
        <dbReference type="Pfam" id="PF20649"/>
    </source>
</evidence>
<dbReference type="GO" id="GO:0006891">
    <property type="term" value="P:intra-Golgi vesicle-mediated transport"/>
    <property type="evidence" value="ECO:0007669"/>
    <property type="project" value="InterPro"/>
</dbReference>
<organism evidence="7 8">
    <name type="scientific">Candida oxycetoniae</name>
    <dbReference type="NCBI Taxonomy" id="497107"/>
    <lineage>
        <taxon>Eukaryota</taxon>
        <taxon>Fungi</taxon>
        <taxon>Dikarya</taxon>
        <taxon>Ascomycota</taxon>
        <taxon>Saccharomycotina</taxon>
        <taxon>Pichiomycetes</taxon>
        <taxon>Debaryomycetaceae</taxon>
        <taxon>Candida/Lodderomyces clade</taxon>
        <taxon>Candida</taxon>
    </lineage>
</organism>
<dbReference type="PANTHER" id="PTHR13228">
    <property type="entry name" value="CONSERVED OLIGOMERIC GOLGI COMPLEX COMPONENT 5"/>
    <property type="match status" value="1"/>
</dbReference>
<dbReference type="Pfam" id="PF20649">
    <property type="entry name" value="COG5_C"/>
    <property type="match status" value="1"/>
</dbReference>
<dbReference type="GeneID" id="73377651"/>
<evidence type="ECO:0000256" key="1">
    <source>
        <dbReference type="ARBA" id="ARBA00004395"/>
    </source>
</evidence>
<comment type="caution">
    <text evidence="7">The sequence shown here is derived from an EMBL/GenBank/DDBJ whole genome shotgun (WGS) entry which is preliminary data.</text>
</comment>
<feature type="domain" description="Conserved oligomeric Golgi complex subunit 5 N-terminal" evidence="5">
    <location>
        <begin position="16"/>
        <end position="148"/>
    </location>
</feature>
<dbReference type="InterPro" id="IPR049176">
    <property type="entry name" value="COG5_N"/>
</dbReference>
<dbReference type="AlphaFoldDB" id="A0AAI9X076"/>
<dbReference type="InterPro" id="IPR048485">
    <property type="entry name" value="COG5_helical"/>
</dbReference>
<keyword evidence="8" id="KW-1185">Reference proteome</keyword>
<reference evidence="7" key="1">
    <citation type="journal article" date="2022" name="DNA Res.">
        <title>Genome analysis of five recently described species of the CUG-Ser clade uncovers Candida theae as a new hybrid lineage with pathogenic potential in the Candida parapsilosis species complex.</title>
        <authorList>
            <person name="Mixao V."/>
            <person name="Del Olmo V."/>
            <person name="Hegedusova E."/>
            <person name="Saus E."/>
            <person name="Pryszcz L."/>
            <person name="Cillingova A."/>
            <person name="Nosek J."/>
            <person name="Gabaldon T."/>
        </authorList>
    </citation>
    <scope>NUCLEOTIDE SEQUENCE</scope>
    <source>
        <strain evidence="7">CBS 10844</strain>
    </source>
</reference>
<evidence type="ECO:0000256" key="4">
    <source>
        <dbReference type="ARBA" id="ARBA00023136"/>
    </source>
</evidence>
<gene>
    <name evidence="7" type="ORF">KGF56_000034</name>
</gene>
<dbReference type="EMBL" id="JAHUZD010000016">
    <property type="protein sequence ID" value="KAI3407132.2"/>
    <property type="molecule type" value="Genomic_DNA"/>
</dbReference>
<name>A0AAI9X076_9ASCO</name>